<keyword evidence="1 10" id="KW-1003">Cell membrane</keyword>
<evidence type="ECO:0000256" key="7">
    <source>
        <dbReference type="ARBA" id="ARBA00023170"/>
    </source>
</evidence>
<gene>
    <name evidence="10 13" type="primary">ftsY</name>
    <name evidence="13" type="ORF">ENV54_09295</name>
</gene>
<keyword evidence="3 10" id="KW-0547">Nucleotide-binding</keyword>
<dbReference type="AlphaFoldDB" id="A0A7C4ASC6"/>
<feature type="compositionally biased region" description="Basic and acidic residues" evidence="11">
    <location>
        <begin position="19"/>
        <end position="35"/>
    </location>
</feature>
<keyword evidence="4 10" id="KW-0378">Hydrolase</keyword>
<dbReference type="HAMAP" id="MF_00920">
    <property type="entry name" value="FtsY"/>
    <property type="match status" value="1"/>
</dbReference>
<comment type="function">
    <text evidence="9">Involved in targeting and insertion of nascent membrane proteins into the cytoplasmic membrane. Acts as a receptor for the complex formed by the signal recognition particle (SRP) and the ribosome-nascent chain (RNC). Interaction with SRP-RNC leads to the transfer of the RNC complex to the Sec translocase for insertion into the membrane, the hydrolysis of GTP by both Ffh and FtsY, and the dissociation of the SRP-FtsY complex into the individual components.</text>
</comment>
<dbReference type="GO" id="GO:0006614">
    <property type="term" value="P:SRP-dependent cotranslational protein targeting to membrane"/>
    <property type="evidence" value="ECO:0007669"/>
    <property type="project" value="InterPro"/>
</dbReference>
<dbReference type="EC" id="3.6.5.4" evidence="10"/>
<evidence type="ECO:0000256" key="6">
    <source>
        <dbReference type="ARBA" id="ARBA00023136"/>
    </source>
</evidence>
<dbReference type="GO" id="GO:0005525">
    <property type="term" value="F:GTP binding"/>
    <property type="evidence" value="ECO:0007669"/>
    <property type="project" value="UniProtKB-UniRule"/>
</dbReference>
<evidence type="ECO:0000256" key="2">
    <source>
        <dbReference type="ARBA" id="ARBA00022490"/>
    </source>
</evidence>
<dbReference type="SMART" id="SM00382">
    <property type="entry name" value="AAA"/>
    <property type="match status" value="1"/>
</dbReference>
<dbReference type="InterPro" id="IPR013822">
    <property type="entry name" value="Signal_recog_particl_SRP54_hlx"/>
</dbReference>
<dbReference type="InterPro" id="IPR000897">
    <property type="entry name" value="SRP54_GTPase_dom"/>
</dbReference>
<feature type="binding site" evidence="10">
    <location>
        <begin position="311"/>
        <end position="314"/>
    </location>
    <ligand>
        <name>GTP</name>
        <dbReference type="ChEBI" id="CHEBI:37565"/>
    </ligand>
</feature>
<dbReference type="GO" id="GO:0005886">
    <property type="term" value="C:plasma membrane"/>
    <property type="evidence" value="ECO:0007669"/>
    <property type="project" value="UniProtKB-SubCell"/>
</dbReference>
<evidence type="ECO:0000256" key="1">
    <source>
        <dbReference type="ARBA" id="ARBA00022475"/>
    </source>
</evidence>
<dbReference type="Pfam" id="PF00448">
    <property type="entry name" value="SRP54"/>
    <property type="match status" value="1"/>
</dbReference>
<evidence type="ECO:0000259" key="12">
    <source>
        <dbReference type="PROSITE" id="PS00300"/>
    </source>
</evidence>
<feature type="binding site" evidence="10">
    <location>
        <begin position="165"/>
        <end position="172"/>
    </location>
    <ligand>
        <name>GTP</name>
        <dbReference type="ChEBI" id="CHEBI:37565"/>
    </ligand>
</feature>
<feature type="region of interest" description="Disordered" evidence="11">
    <location>
        <begin position="1"/>
        <end position="54"/>
    </location>
</feature>
<keyword evidence="6 10" id="KW-0472">Membrane</keyword>
<dbReference type="FunFam" id="3.40.50.300:FF:000053">
    <property type="entry name" value="Signal recognition particle receptor FtsY"/>
    <property type="match status" value="1"/>
</dbReference>
<evidence type="ECO:0000256" key="11">
    <source>
        <dbReference type="SAM" id="MobiDB-lite"/>
    </source>
</evidence>
<name>A0A7C4ASC6_9BACT</name>
<dbReference type="Pfam" id="PF02881">
    <property type="entry name" value="SRP54_N"/>
    <property type="match status" value="1"/>
</dbReference>
<comment type="catalytic activity">
    <reaction evidence="8 10">
        <text>GTP + H2O = GDP + phosphate + H(+)</text>
        <dbReference type="Rhea" id="RHEA:19669"/>
        <dbReference type="ChEBI" id="CHEBI:15377"/>
        <dbReference type="ChEBI" id="CHEBI:15378"/>
        <dbReference type="ChEBI" id="CHEBI:37565"/>
        <dbReference type="ChEBI" id="CHEBI:43474"/>
        <dbReference type="ChEBI" id="CHEBI:58189"/>
        <dbReference type="EC" id="3.6.5.4"/>
    </reaction>
</comment>
<evidence type="ECO:0000256" key="8">
    <source>
        <dbReference type="ARBA" id="ARBA00048027"/>
    </source>
</evidence>
<dbReference type="EMBL" id="DTGT01000294">
    <property type="protein sequence ID" value="HGH61478.1"/>
    <property type="molecule type" value="Genomic_DNA"/>
</dbReference>
<dbReference type="PANTHER" id="PTHR43134">
    <property type="entry name" value="SIGNAL RECOGNITION PARTICLE RECEPTOR SUBUNIT ALPHA"/>
    <property type="match status" value="1"/>
</dbReference>
<evidence type="ECO:0000256" key="3">
    <source>
        <dbReference type="ARBA" id="ARBA00022741"/>
    </source>
</evidence>
<dbReference type="InterPro" id="IPR003593">
    <property type="entry name" value="AAA+_ATPase"/>
</dbReference>
<dbReference type="SMART" id="SM00963">
    <property type="entry name" value="SRP54_N"/>
    <property type="match status" value="1"/>
</dbReference>
<proteinExistence type="inferred from homology"/>
<reference evidence="13" key="1">
    <citation type="journal article" date="2020" name="mSystems">
        <title>Genome- and Community-Level Interaction Insights into Carbon Utilization and Element Cycling Functions of Hydrothermarchaeota in Hydrothermal Sediment.</title>
        <authorList>
            <person name="Zhou Z."/>
            <person name="Liu Y."/>
            <person name="Xu W."/>
            <person name="Pan J."/>
            <person name="Luo Z.H."/>
            <person name="Li M."/>
        </authorList>
    </citation>
    <scope>NUCLEOTIDE SEQUENCE [LARGE SCALE GENOMIC DNA]</scope>
    <source>
        <strain evidence="13">SpSt-769</strain>
    </source>
</reference>
<dbReference type="InterPro" id="IPR027417">
    <property type="entry name" value="P-loop_NTPase"/>
</dbReference>
<dbReference type="InterPro" id="IPR036225">
    <property type="entry name" value="SRP/SRP_N"/>
</dbReference>
<dbReference type="PANTHER" id="PTHR43134:SF1">
    <property type="entry name" value="SIGNAL RECOGNITION PARTICLE RECEPTOR SUBUNIT ALPHA"/>
    <property type="match status" value="1"/>
</dbReference>
<dbReference type="PROSITE" id="PS00300">
    <property type="entry name" value="SRP54"/>
    <property type="match status" value="1"/>
</dbReference>
<dbReference type="Gene3D" id="1.20.120.140">
    <property type="entry name" value="Signal recognition particle SRP54, nucleotide-binding domain"/>
    <property type="match status" value="1"/>
</dbReference>
<evidence type="ECO:0000313" key="13">
    <source>
        <dbReference type="EMBL" id="HGH61478.1"/>
    </source>
</evidence>
<dbReference type="CDD" id="cd17874">
    <property type="entry name" value="FtsY"/>
    <property type="match status" value="1"/>
</dbReference>
<dbReference type="GO" id="GO:0005737">
    <property type="term" value="C:cytoplasm"/>
    <property type="evidence" value="ECO:0007669"/>
    <property type="project" value="UniProtKB-SubCell"/>
</dbReference>
<dbReference type="GO" id="GO:0003924">
    <property type="term" value="F:GTPase activity"/>
    <property type="evidence" value="ECO:0007669"/>
    <property type="project" value="UniProtKB-UniRule"/>
</dbReference>
<feature type="domain" description="SRP54-type proteins GTP-binding" evidence="12">
    <location>
        <begin position="332"/>
        <end position="345"/>
    </location>
</feature>
<keyword evidence="2 10" id="KW-0963">Cytoplasm</keyword>
<organism evidence="13">
    <name type="scientific">Desulfomonile tiedjei</name>
    <dbReference type="NCBI Taxonomy" id="2358"/>
    <lineage>
        <taxon>Bacteria</taxon>
        <taxon>Pseudomonadati</taxon>
        <taxon>Thermodesulfobacteriota</taxon>
        <taxon>Desulfomonilia</taxon>
        <taxon>Desulfomonilales</taxon>
        <taxon>Desulfomonilaceae</taxon>
        <taxon>Desulfomonile</taxon>
    </lineage>
</organism>
<dbReference type="InterPro" id="IPR042101">
    <property type="entry name" value="SRP54_N_sf"/>
</dbReference>
<evidence type="ECO:0000256" key="4">
    <source>
        <dbReference type="ARBA" id="ARBA00022801"/>
    </source>
</evidence>
<comment type="similarity">
    <text evidence="10">Belongs to the GTP-binding SRP family. FtsY subfamily.</text>
</comment>
<dbReference type="Gene3D" id="3.40.50.300">
    <property type="entry name" value="P-loop containing nucleotide triphosphate hydrolases"/>
    <property type="match status" value="1"/>
</dbReference>
<dbReference type="SMART" id="SM00962">
    <property type="entry name" value="SRP54"/>
    <property type="match status" value="1"/>
</dbReference>
<evidence type="ECO:0000256" key="10">
    <source>
        <dbReference type="HAMAP-Rule" id="MF_00920"/>
    </source>
</evidence>
<feature type="binding site" evidence="10">
    <location>
        <begin position="247"/>
        <end position="251"/>
    </location>
    <ligand>
        <name>GTP</name>
        <dbReference type="ChEBI" id="CHEBI:37565"/>
    </ligand>
</feature>
<dbReference type="SUPFAM" id="SSF52540">
    <property type="entry name" value="P-loop containing nucleoside triphosphate hydrolases"/>
    <property type="match status" value="1"/>
</dbReference>
<dbReference type="FunFam" id="1.20.120.140:FF:000002">
    <property type="entry name" value="Signal recognition particle receptor FtsY"/>
    <property type="match status" value="1"/>
</dbReference>
<comment type="subunit">
    <text evidence="10">Part of the signal recognition particle protein translocation system, which is composed of SRP and FtsY.</text>
</comment>
<evidence type="ECO:0000256" key="5">
    <source>
        <dbReference type="ARBA" id="ARBA00023134"/>
    </source>
</evidence>
<keyword evidence="5 10" id="KW-0342">GTP-binding</keyword>
<protein>
    <recommendedName>
        <fullName evidence="10">Signal recognition particle receptor FtsY</fullName>
        <shortName evidence="10">SRP receptor</shortName>
        <ecNumber evidence="10">3.6.5.4</ecNumber>
    </recommendedName>
</protein>
<sequence>MADTQDRKGGLFSRFFRRPKQEEAPEAQETPKDAASESAELVADREESGDDAQEESKGFFRLRLGLDKTRKGFVRNLDEIFLGERQLDEQVVNRLEEALVTADIGVQTAYKLLDGVKERVSRRELDKPEKVLAHLKAMIREMLSEVESPLRVGYGAEPFVVMVVGVNGSGKTTTIAKIAARHKAAGRNVMMVAGDTFRAAAVQQMEIWAQRVGCTLVKGKDKADPSSVAFEAIHRAVSEGFDLVLVDTAGRLHTRAPLMEELKKVHRTIAKKLPNAPHETLLVIDASMGQNAIIQARSFHEAIPVTGICLTKLDGTAKGGVIIGISNELKIPIRFIGIGEKMDDLRDFNAASFVEALFAKDVAA</sequence>
<comment type="subcellular location">
    <subcellularLocation>
        <location evidence="10">Cell membrane</location>
        <topology evidence="10">Peripheral membrane protein</topology>
        <orientation evidence="10">Cytoplasmic side</orientation>
    </subcellularLocation>
    <subcellularLocation>
        <location evidence="10">Cytoplasm</location>
    </subcellularLocation>
</comment>
<comment type="caution">
    <text evidence="13">The sequence shown here is derived from an EMBL/GenBank/DDBJ whole genome shotgun (WGS) entry which is preliminary data.</text>
</comment>
<dbReference type="GO" id="GO:0005047">
    <property type="term" value="F:signal recognition particle binding"/>
    <property type="evidence" value="ECO:0007669"/>
    <property type="project" value="TreeGrafter"/>
</dbReference>
<keyword evidence="7 10" id="KW-0675">Receptor</keyword>
<dbReference type="InterPro" id="IPR004390">
    <property type="entry name" value="SR_rcpt_FtsY"/>
</dbReference>
<dbReference type="SUPFAM" id="SSF47364">
    <property type="entry name" value="Domain of the SRP/SRP receptor G-proteins"/>
    <property type="match status" value="1"/>
</dbReference>
<dbReference type="NCBIfam" id="TIGR00064">
    <property type="entry name" value="ftsY"/>
    <property type="match status" value="1"/>
</dbReference>
<accession>A0A7C4ASC6</accession>
<evidence type="ECO:0000256" key="9">
    <source>
        <dbReference type="ARBA" id="ARBA00053570"/>
    </source>
</evidence>